<dbReference type="PANTHER" id="PTHR42708:SF1">
    <property type="entry name" value="GLIDING MOTILITY PROTEIN MGLA"/>
    <property type="match status" value="1"/>
</dbReference>
<dbReference type="PANTHER" id="PTHR42708">
    <property type="entry name" value="ATP/GTP-BINDING PROTEIN-RELATED"/>
    <property type="match status" value="1"/>
</dbReference>
<reference evidence="5" key="1">
    <citation type="submission" date="2020-01" db="EMBL/GenBank/DDBJ databases">
        <title>Whole-genome analyses of novel actinobacteria.</title>
        <authorList>
            <person name="Sahin N."/>
        </authorList>
    </citation>
    <scope>NUCLEOTIDE SEQUENCE</scope>
    <source>
        <strain evidence="5">YC537</strain>
    </source>
</reference>
<keyword evidence="4" id="KW-0342">GTP-binding</keyword>
<keyword evidence="2" id="KW-0547">Nucleotide-binding</keyword>
<organism evidence="5 6">
    <name type="scientific">Streptomyces boluensis</name>
    <dbReference type="NCBI Taxonomy" id="1775135"/>
    <lineage>
        <taxon>Bacteria</taxon>
        <taxon>Bacillati</taxon>
        <taxon>Actinomycetota</taxon>
        <taxon>Actinomycetes</taxon>
        <taxon>Kitasatosporales</taxon>
        <taxon>Streptomycetaceae</taxon>
        <taxon>Streptomyces</taxon>
    </lineage>
</organism>
<dbReference type="InterPro" id="IPR004130">
    <property type="entry name" value="Gpn"/>
</dbReference>
<dbReference type="InterPro" id="IPR027417">
    <property type="entry name" value="P-loop_NTPase"/>
</dbReference>
<proteinExistence type="inferred from homology"/>
<protein>
    <submittedName>
        <fullName evidence="5">ATP/GTP-binding protein</fullName>
    </submittedName>
</protein>
<evidence type="ECO:0000256" key="3">
    <source>
        <dbReference type="ARBA" id="ARBA00022801"/>
    </source>
</evidence>
<dbReference type="CDD" id="cd00882">
    <property type="entry name" value="Ras_like_GTPase"/>
    <property type="match status" value="1"/>
</dbReference>
<accession>A0A964UQ09</accession>
<gene>
    <name evidence="5" type="ORF">GUY60_17370</name>
</gene>
<comment type="similarity">
    <text evidence="1">Belongs to the GPN-loop GTPase family.</text>
</comment>
<evidence type="ECO:0000256" key="2">
    <source>
        <dbReference type="ARBA" id="ARBA00022741"/>
    </source>
</evidence>
<sequence>MGSAPVSKQPIYLADTVQVATKILVAGHFGVGKTTYVGTLSEIDPLRTEEVMTASSIGYDDLVGLPDKKTTTVAMDFGRLTLSPRLVLYLFGAPGQERFRRLWQDLAYGALGALVLADTRNLAESFPVFDRVEEFGLPYGVAVNHFSGGRRFDEAEVRDALDLDQDTPLVTCDARDPQSSTIALIRLVEHLHARAVNQESYR</sequence>
<evidence type="ECO:0000313" key="5">
    <source>
        <dbReference type="EMBL" id="NBE53156.1"/>
    </source>
</evidence>
<dbReference type="SUPFAM" id="SSF52540">
    <property type="entry name" value="P-loop containing nucleoside triphosphate hydrolases"/>
    <property type="match status" value="1"/>
</dbReference>
<dbReference type="Gene3D" id="3.40.50.300">
    <property type="entry name" value="P-loop containing nucleotide triphosphate hydrolases"/>
    <property type="match status" value="1"/>
</dbReference>
<evidence type="ECO:0000256" key="4">
    <source>
        <dbReference type="ARBA" id="ARBA00023134"/>
    </source>
</evidence>
<dbReference type="Pfam" id="PF03029">
    <property type="entry name" value="ATP_bind_1"/>
    <property type="match status" value="1"/>
</dbReference>
<dbReference type="GO" id="GO:0016787">
    <property type="term" value="F:hydrolase activity"/>
    <property type="evidence" value="ECO:0007669"/>
    <property type="project" value="UniProtKB-KW"/>
</dbReference>
<dbReference type="Proteomes" id="UP000598297">
    <property type="component" value="Unassembled WGS sequence"/>
</dbReference>
<dbReference type="OrthoDB" id="4319884at2"/>
<dbReference type="InterPro" id="IPR052705">
    <property type="entry name" value="Gliding_Motility_GTPase"/>
</dbReference>
<keyword evidence="6" id="KW-1185">Reference proteome</keyword>
<evidence type="ECO:0000256" key="1">
    <source>
        <dbReference type="ARBA" id="ARBA00005290"/>
    </source>
</evidence>
<evidence type="ECO:0000313" key="6">
    <source>
        <dbReference type="Proteomes" id="UP000598297"/>
    </source>
</evidence>
<name>A0A964UQ09_9ACTN</name>
<dbReference type="EMBL" id="JAAAHS010000123">
    <property type="protein sequence ID" value="NBE53156.1"/>
    <property type="molecule type" value="Genomic_DNA"/>
</dbReference>
<keyword evidence="3" id="KW-0378">Hydrolase</keyword>
<dbReference type="AlphaFoldDB" id="A0A964UQ09"/>
<dbReference type="RefSeq" id="WP_161698788.1">
    <property type="nucleotide sequence ID" value="NZ_JAAAHS010000123.1"/>
</dbReference>
<dbReference type="GO" id="GO:0005525">
    <property type="term" value="F:GTP binding"/>
    <property type="evidence" value="ECO:0007669"/>
    <property type="project" value="UniProtKB-KW"/>
</dbReference>
<comment type="caution">
    <text evidence="5">The sequence shown here is derived from an EMBL/GenBank/DDBJ whole genome shotgun (WGS) entry which is preliminary data.</text>
</comment>